<dbReference type="EMBL" id="CAMKVN010008040">
    <property type="protein sequence ID" value="CAI2192119.1"/>
    <property type="molecule type" value="Genomic_DNA"/>
</dbReference>
<comment type="caution">
    <text evidence="1">The sequence shown here is derived from an EMBL/GenBank/DDBJ whole genome shotgun (WGS) entry which is preliminary data.</text>
</comment>
<evidence type="ECO:0000313" key="1">
    <source>
        <dbReference type="EMBL" id="CAI2192119.1"/>
    </source>
</evidence>
<protein>
    <submittedName>
        <fullName evidence="1">18377_t:CDS:1</fullName>
    </submittedName>
</protein>
<name>A0A9W4T4C3_9GLOM</name>
<feature type="non-terminal residue" evidence="1">
    <location>
        <position position="82"/>
    </location>
</feature>
<reference evidence="1" key="1">
    <citation type="submission" date="2022-08" db="EMBL/GenBank/DDBJ databases">
        <authorList>
            <person name="Kallberg Y."/>
            <person name="Tangrot J."/>
            <person name="Rosling A."/>
        </authorList>
    </citation>
    <scope>NUCLEOTIDE SEQUENCE</scope>
    <source>
        <strain evidence="1">Wild A</strain>
    </source>
</reference>
<dbReference type="Proteomes" id="UP001153678">
    <property type="component" value="Unassembled WGS sequence"/>
</dbReference>
<proteinExistence type="predicted"/>
<accession>A0A9W4T4C3</accession>
<dbReference type="AlphaFoldDB" id="A0A9W4T4C3"/>
<organism evidence="1 2">
    <name type="scientific">Funneliformis geosporum</name>
    <dbReference type="NCBI Taxonomy" id="1117311"/>
    <lineage>
        <taxon>Eukaryota</taxon>
        <taxon>Fungi</taxon>
        <taxon>Fungi incertae sedis</taxon>
        <taxon>Mucoromycota</taxon>
        <taxon>Glomeromycotina</taxon>
        <taxon>Glomeromycetes</taxon>
        <taxon>Glomerales</taxon>
        <taxon>Glomeraceae</taxon>
        <taxon>Funneliformis</taxon>
    </lineage>
</organism>
<sequence>SELIINLFDYDIRQLVSQNFEIKEIGDNEKRKIYKELGDNCLMNCLEEEHDWTEIEDINDLIEKRKKYLIEDFKRLQIFEVD</sequence>
<gene>
    <name evidence="1" type="ORF">FWILDA_LOCUS15416</name>
</gene>
<evidence type="ECO:0000313" key="2">
    <source>
        <dbReference type="Proteomes" id="UP001153678"/>
    </source>
</evidence>
<keyword evidence="2" id="KW-1185">Reference proteome</keyword>